<protein>
    <submittedName>
        <fullName evidence="3">C-di-GMP-binding flagellar brake protein YcgR, contains PilZNR and PilZ domains</fullName>
    </submittedName>
</protein>
<evidence type="ECO:0000259" key="1">
    <source>
        <dbReference type="Pfam" id="PF07238"/>
    </source>
</evidence>
<dbReference type="GO" id="GO:0035438">
    <property type="term" value="F:cyclic-di-GMP binding"/>
    <property type="evidence" value="ECO:0007669"/>
    <property type="project" value="InterPro"/>
</dbReference>
<evidence type="ECO:0000313" key="3">
    <source>
        <dbReference type="EMBL" id="SCB84795.1"/>
    </source>
</evidence>
<name>A0A0V8HN00_9BACI</name>
<proteinExistence type="predicted"/>
<feature type="domain" description="Type III secretion system flagellar brake protein YcgR PilZN" evidence="2">
    <location>
        <begin position="4"/>
        <end position="89"/>
    </location>
</feature>
<organism evidence="3 4">
    <name type="scientific">[Bacillus] enclensis</name>
    <dbReference type="NCBI Taxonomy" id="1402860"/>
    <lineage>
        <taxon>Bacteria</taxon>
        <taxon>Bacillati</taxon>
        <taxon>Bacillota</taxon>
        <taxon>Bacilli</taxon>
        <taxon>Bacillales</taxon>
        <taxon>Bacillaceae</taxon>
        <taxon>Rossellomorea</taxon>
    </lineage>
</organism>
<keyword evidence="3" id="KW-0282">Flagellum</keyword>
<gene>
    <name evidence="3" type="ORF">GA0061094_0914</name>
</gene>
<dbReference type="InterPro" id="IPR009926">
    <property type="entry name" value="T3SS_YcgR_PilZN"/>
</dbReference>
<dbReference type="OrthoDB" id="1951449at2"/>
<evidence type="ECO:0000313" key="4">
    <source>
        <dbReference type="Proteomes" id="UP000181997"/>
    </source>
</evidence>
<feature type="domain" description="PilZ" evidence="1">
    <location>
        <begin position="98"/>
        <end position="202"/>
    </location>
</feature>
<dbReference type="Gene3D" id="2.40.10.220">
    <property type="entry name" value="predicted glycosyltransferase like domains"/>
    <property type="match status" value="1"/>
</dbReference>
<reference evidence="4" key="1">
    <citation type="submission" date="2016-08" db="EMBL/GenBank/DDBJ databases">
        <authorList>
            <person name="Varghese N."/>
            <person name="Submissions Spin"/>
        </authorList>
    </citation>
    <scope>NUCLEOTIDE SEQUENCE [LARGE SCALE GENOMIC DNA]</scope>
    <source>
        <strain evidence="4">SGD-1123</strain>
    </source>
</reference>
<dbReference type="InterPro" id="IPR009875">
    <property type="entry name" value="PilZ_domain"/>
</dbReference>
<dbReference type="Pfam" id="PF07238">
    <property type="entry name" value="PilZ"/>
    <property type="match status" value="1"/>
</dbReference>
<evidence type="ECO:0000259" key="2">
    <source>
        <dbReference type="Pfam" id="PF12945"/>
    </source>
</evidence>
<accession>A0A0V8HN00</accession>
<keyword evidence="3" id="KW-0969">Cilium</keyword>
<dbReference type="Pfam" id="PF12945">
    <property type="entry name" value="PilZNR"/>
    <property type="match status" value="1"/>
</dbReference>
<dbReference type="Proteomes" id="UP000181997">
    <property type="component" value="Unassembled WGS sequence"/>
</dbReference>
<keyword evidence="3" id="KW-0966">Cell projection</keyword>
<keyword evidence="4" id="KW-1185">Reference proteome</keyword>
<dbReference type="RefSeq" id="WP_058297648.1">
    <property type="nucleotide sequence ID" value="NZ_FMAU01000001.1"/>
</dbReference>
<dbReference type="AlphaFoldDB" id="A0A0V8HN00"/>
<dbReference type="SUPFAM" id="SSF141371">
    <property type="entry name" value="PilZ domain-like"/>
    <property type="match status" value="1"/>
</dbReference>
<sequence>MIKAGTILQLEPIHNDTPEKYRCRVVESEEDGIFIDYPIHTKTGKTIFMMNGTQLKASFVYNEQTVLMFESEVLGRKISKIPMVHIHYPGEDKLVKVQRRQYVRVETNADISLYYGDEYHPAVTEDISAGGCAVRMNGIEIEQGARISMIIVLTMQTGECHYLEIMGSLIRVWERNNKKIASIQFLNLSETQRQVIMRFCFEKQLELRKKGLLE</sequence>
<dbReference type="EMBL" id="FMAU01000001">
    <property type="protein sequence ID" value="SCB84795.1"/>
    <property type="molecule type" value="Genomic_DNA"/>
</dbReference>